<reference evidence="2 3" key="1">
    <citation type="journal article" date="2021" name="MBio">
        <title>A New Model Trypanosomatid, Novymonas esmeraldas: Genomic Perception of Its 'Candidatus Pandoraea novymonadis' Endosymbiont.</title>
        <authorList>
            <person name="Zakharova A."/>
            <person name="Saura A."/>
            <person name="Butenko A."/>
            <person name="Podesvova L."/>
            <person name="Warmusova S."/>
            <person name="Kostygov A.Y."/>
            <person name="Nenarokova A."/>
            <person name="Lukes J."/>
            <person name="Opperdoes F.R."/>
            <person name="Yurchenko V."/>
        </authorList>
    </citation>
    <scope>NUCLEOTIDE SEQUENCE [LARGE SCALE GENOMIC DNA]</scope>
    <source>
        <strain evidence="2 3">E262AT.01</strain>
    </source>
</reference>
<organism evidence="2 3">
    <name type="scientific">Novymonas esmeraldas</name>
    <dbReference type="NCBI Taxonomy" id="1808958"/>
    <lineage>
        <taxon>Eukaryota</taxon>
        <taxon>Discoba</taxon>
        <taxon>Euglenozoa</taxon>
        <taxon>Kinetoplastea</taxon>
        <taxon>Metakinetoplastina</taxon>
        <taxon>Trypanosomatida</taxon>
        <taxon>Trypanosomatidae</taxon>
        <taxon>Novymonas</taxon>
    </lineage>
</organism>
<evidence type="ECO:0000256" key="1">
    <source>
        <dbReference type="SAM" id="MobiDB-lite"/>
    </source>
</evidence>
<proteinExistence type="predicted"/>
<evidence type="ECO:0000313" key="3">
    <source>
        <dbReference type="Proteomes" id="UP001430356"/>
    </source>
</evidence>
<feature type="region of interest" description="Disordered" evidence="1">
    <location>
        <begin position="341"/>
        <end position="392"/>
    </location>
</feature>
<gene>
    <name evidence="2" type="ORF">NESM_000769600</name>
</gene>
<dbReference type="EMBL" id="JAECZO010000133">
    <property type="protein sequence ID" value="KAK7198132.1"/>
    <property type="molecule type" value="Genomic_DNA"/>
</dbReference>
<dbReference type="AlphaFoldDB" id="A0AAW0EYM6"/>
<accession>A0AAW0EYM6</accession>
<name>A0AAW0EYM6_9TRYP</name>
<dbReference type="Proteomes" id="UP001430356">
    <property type="component" value="Unassembled WGS sequence"/>
</dbReference>
<sequence length="551" mass="59493">MPRQAAHTSAEERQRLRQHYYATSEQEAGIAHLWHMQRLAAVRLGPSHTIQDAPGVDFQQPGDPVMDHYRQLYADRYAQQVQHDEANIYAHNTQVLRHLLLASDDTARRRRHMNLVPTSAQVRRFDNIQEQTSHRARDRHTRQRQVSEENMKFLGHLVAVPPSVRTAKELGEWYNTVHKRRVQQLSRFKPAEPFAGARVLASASSSSSSRKWYARSGGAAPFEAAPRLTTAEVAACPPLLRGHPHPPLSIAEAARTAPASLLPAVRTTSYGGVPLVLEGSTDDLEDADSGAGGAAAETMGYGAAVPRAAQRARAGARPEWQPISATDIPLLHYAADLQLRRDGGGGTSTRARGGGRSVSAAAPHGQRGEGGSVTWTSIPHRESNAGSPEQHGAAAYATTRLVSPAEEGAVTQLWRNALQQRRCRTAAPATVDGLQNAATLETLLPFAHTLHSQPTGWGGTRWEETGGCSVQRSPSTEPPATSAPPPAQAAVSRPSSGSYRRQPLSPLDRDASARAPGERSAARRGGAPADQETANEVRRRCDMSRGAYAPV</sequence>
<feature type="region of interest" description="Disordered" evidence="1">
    <location>
        <begin position="452"/>
        <end position="551"/>
    </location>
</feature>
<feature type="compositionally biased region" description="Gly residues" evidence="1">
    <location>
        <begin position="344"/>
        <end position="356"/>
    </location>
</feature>
<keyword evidence="3" id="KW-1185">Reference proteome</keyword>
<evidence type="ECO:0000313" key="2">
    <source>
        <dbReference type="EMBL" id="KAK7198132.1"/>
    </source>
</evidence>
<protein>
    <submittedName>
        <fullName evidence="2">Uncharacterized protein</fullName>
    </submittedName>
</protein>
<feature type="compositionally biased region" description="Basic and acidic residues" evidence="1">
    <location>
        <begin position="507"/>
        <end position="521"/>
    </location>
</feature>
<comment type="caution">
    <text evidence="2">The sequence shown here is derived from an EMBL/GenBank/DDBJ whole genome shotgun (WGS) entry which is preliminary data.</text>
</comment>